<comment type="caution">
    <text evidence="2">The sequence shown here is derived from an EMBL/GenBank/DDBJ whole genome shotgun (WGS) entry which is preliminary data.</text>
</comment>
<feature type="transmembrane region" description="Helical" evidence="1">
    <location>
        <begin position="241"/>
        <end position="260"/>
    </location>
</feature>
<feature type="transmembrane region" description="Helical" evidence="1">
    <location>
        <begin position="6"/>
        <end position="26"/>
    </location>
</feature>
<gene>
    <name evidence="2" type="ORF">O9H85_04755</name>
</gene>
<dbReference type="PANTHER" id="PTHR30199:SF0">
    <property type="entry name" value="INNER MEMBRANE PROTEIN YDCO"/>
    <property type="match status" value="1"/>
</dbReference>
<proteinExistence type="predicted"/>
<dbReference type="InterPro" id="IPR004711">
    <property type="entry name" value="Benzoate_Transporter"/>
</dbReference>
<feature type="transmembrane region" description="Helical" evidence="1">
    <location>
        <begin position="88"/>
        <end position="108"/>
    </location>
</feature>
<accession>A0ABT4Q4G3</accession>
<keyword evidence="1" id="KW-0472">Membrane</keyword>
<name>A0ABT4Q4G3_9BACL</name>
<evidence type="ECO:0000313" key="2">
    <source>
        <dbReference type="EMBL" id="MCZ8511742.1"/>
    </source>
</evidence>
<dbReference type="RefSeq" id="WP_269880133.1">
    <property type="nucleotide sequence ID" value="NZ_JAQAGZ010000002.1"/>
</dbReference>
<dbReference type="Pfam" id="PF03594">
    <property type="entry name" value="BenE"/>
    <property type="match status" value="1"/>
</dbReference>
<reference evidence="2 3" key="1">
    <citation type="submission" date="2022-12" db="EMBL/GenBank/DDBJ databases">
        <title>Draft genome sequence of Paenibacillus sp. dW9.</title>
        <authorList>
            <person name="Choi E.-W."/>
            <person name="Kim D.-U."/>
        </authorList>
    </citation>
    <scope>NUCLEOTIDE SEQUENCE [LARGE SCALE GENOMIC DNA]</scope>
    <source>
        <strain evidence="3">dW9</strain>
    </source>
</reference>
<feature type="transmembrane region" description="Helical" evidence="1">
    <location>
        <begin position="38"/>
        <end position="56"/>
    </location>
</feature>
<organism evidence="2 3">
    <name type="scientific">Paenibacillus gyeongsangnamensis</name>
    <dbReference type="NCBI Taxonomy" id="3388067"/>
    <lineage>
        <taxon>Bacteria</taxon>
        <taxon>Bacillati</taxon>
        <taxon>Bacillota</taxon>
        <taxon>Bacilli</taxon>
        <taxon>Bacillales</taxon>
        <taxon>Paenibacillaceae</taxon>
        <taxon>Paenibacillus</taxon>
    </lineage>
</organism>
<feature type="transmembrane region" description="Helical" evidence="1">
    <location>
        <begin position="62"/>
        <end position="81"/>
    </location>
</feature>
<feature type="transmembrane region" description="Helical" evidence="1">
    <location>
        <begin position="168"/>
        <end position="187"/>
    </location>
</feature>
<feature type="transmembrane region" description="Helical" evidence="1">
    <location>
        <begin position="342"/>
        <end position="373"/>
    </location>
</feature>
<feature type="transmembrane region" description="Helical" evidence="1">
    <location>
        <begin position="280"/>
        <end position="300"/>
    </location>
</feature>
<dbReference type="Proteomes" id="UP001527882">
    <property type="component" value="Unassembled WGS sequence"/>
</dbReference>
<keyword evidence="1" id="KW-0812">Transmembrane</keyword>
<evidence type="ECO:0000313" key="3">
    <source>
        <dbReference type="Proteomes" id="UP001527882"/>
    </source>
</evidence>
<dbReference type="PANTHER" id="PTHR30199">
    <property type="entry name" value="MFS FAMILY TRANSPORTER, PREDICTED SUBSTRATE BENZOATE"/>
    <property type="match status" value="1"/>
</dbReference>
<evidence type="ECO:0000256" key="1">
    <source>
        <dbReference type="SAM" id="Phobius"/>
    </source>
</evidence>
<keyword evidence="3" id="KW-1185">Reference proteome</keyword>
<sequence>METKSVTTGFMSALLACSAGAILVVQTAETAGLSKAELISWFSSVYVFGGVLNLFLTLKYKIPFAGAHSITAVAFISTVAAQFSFPELAGGFVMSGALILLAGSTGLFAKALNLIPKQLIDALLSGLILSYVIGIVPAVIHLPIAGLLSGIGYFLIPRMTRLLSPVMWALLFGLLGLGFEFDFPALIDTSFLLPLPIIPKFTIKGFISIAIPMSVLIMSNDLAVALASLKSHEFDPPVNRVLAATGVASMIAGLYGGHSANVGGMMSALCSSHEAGSKESRHWAALVSSGVVICYGLLAWKVIELIEIMPSFFVEMMTGFSLLGLFHSGLRSSFSNKGYLVPALLTFAIAAAHVNMLGISTPIWSLVVGMAAIRCSRPGRERNCVSKIGQQKSRKINGD</sequence>
<dbReference type="EMBL" id="JAQAGZ010000002">
    <property type="protein sequence ID" value="MCZ8511742.1"/>
    <property type="molecule type" value="Genomic_DNA"/>
</dbReference>
<feature type="transmembrane region" description="Helical" evidence="1">
    <location>
        <begin position="128"/>
        <end position="156"/>
    </location>
</feature>
<feature type="transmembrane region" description="Helical" evidence="1">
    <location>
        <begin position="207"/>
        <end position="229"/>
    </location>
</feature>
<keyword evidence="1" id="KW-1133">Transmembrane helix</keyword>
<dbReference type="PROSITE" id="PS51257">
    <property type="entry name" value="PROKAR_LIPOPROTEIN"/>
    <property type="match status" value="1"/>
</dbReference>
<protein>
    <submittedName>
        <fullName evidence="2">Benzoate/H(+) symporter BenE family transporter</fullName>
    </submittedName>
</protein>